<evidence type="ECO:0008006" key="4">
    <source>
        <dbReference type="Google" id="ProtNLM"/>
    </source>
</evidence>
<evidence type="ECO:0000313" key="3">
    <source>
        <dbReference type="Proteomes" id="UP001338309"/>
    </source>
</evidence>
<sequence length="110" mass="12037">MGKPLSIHKGIDHELEFKGLTPPFLYYMIGLLLGSLLLFLVLKGIGVPVLVGLGLTLGLLAWLGNRIYTLNRELGKNGLVKKSAFAKIPLGIRFKDRSPILGLRSPSRSK</sequence>
<feature type="transmembrane region" description="Helical" evidence="1">
    <location>
        <begin position="24"/>
        <end position="42"/>
    </location>
</feature>
<name>A0ABQ6PRM5_9BACT</name>
<organism evidence="2 3">
    <name type="scientific">Algoriphagus confluentis</name>
    <dbReference type="NCBI Taxonomy" id="1697556"/>
    <lineage>
        <taxon>Bacteria</taxon>
        <taxon>Pseudomonadati</taxon>
        <taxon>Bacteroidota</taxon>
        <taxon>Cytophagia</taxon>
        <taxon>Cytophagales</taxon>
        <taxon>Cyclobacteriaceae</taxon>
        <taxon>Algoriphagus</taxon>
    </lineage>
</organism>
<dbReference type="RefSeq" id="WP_338225362.1">
    <property type="nucleotide sequence ID" value="NZ_BTPD01000011.1"/>
</dbReference>
<feature type="transmembrane region" description="Helical" evidence="1">
    <location>
        <begin position="49"/>
        <end position="68"/>
    </location>
</feature>
<keyword evidence="1" id="KW-1133">Transmembrane helix</keyword>
<dbReference type="InterPro" id="IPR025407">
    <property type="entry name" value="DUF4133"/>
</dbReference>
<proteinExistence type="predicted"/>
<evidence type="ECO:0000313" key="2">
    <source>
        <dbReference type="EMBL" id="GMQ30651.1"/>
    </source>
</evidence>
<gene>
    <name evidence="2" type="ORF">Aconfl_32940</name>
</gene>
<comment type="caution">
    <text evidence="2">The sequence shown here is derived from an EMBL/GenBank/DDBJ whole genome shotgun (WGS) entry which is preliminary data.</text>
</comment>
<dbReference type="Proteomes" id="UP001338309">
    <property type="component" value="Unassembled WGS sequence"/>
</dbReference>
<accession>A0ABQ6PRM5</accession>
<protein>
    <recommendedName>
        <fullName evidence="4">DUF4133 domain-containing protein</fullName>
    </recommendedName>
</protein>
<keyword evidence="3" id="KW-1185">Reference proteome</keyword>
<dbReference type="Pfam" id="PF13571">
    <property type="entry name" value="DUF4133"/>
    <property type="match status" value="1"/>
</dbReference>
<dbReference type="EMBL" id="BTPD01000011">
    <property type="protein sequence ID" value="GMQ30651.1"/>
    <property type="molecule type" value="Genomic_DNA"/>
</dbReference>
<reference evidence="2 3" key="1">
    <citation type="submission" date="2023-08" db="EMBL/GenBank/DDBJ databases">
        <title>Draft genome sequence of Algoriphagus confluentis.</title>
        <authorList>
            <person name="Takatani N."/>
            <person name="Hosokawa M."/>
            <person name="Sawabe T."/>
        </authorList>
    </citation>
    <scope>NUCLEOTIDE SEQUENCE [LARGE SCALE GENOMIC DNA]</scope>
    <source>
        <strain evidence="2 3">NBRC 111222</strain>
    </source>
</reference>
<evidence type="ECO:0000256" key="1">
    <source>
        <dbReference type="SAM" id="Phobius"/>
    </source>
</evidence>
<keyword evidence="1" id="KW-0812">Transmembrane</keyword>
<keyword evidence="1" id="KW-0472">Membrane</keyword>